<reference evidence="1 2" key="1">
    <citation type="journal article" date="2023" name="Sci. Data">
        <title>Genome assembly of the Korean intertidal mud-creeper Batillaria attramentaria.</title>
        <authorList>
            <person name="Patra A.K."/>
            <person name="Ho P.T."/>
            <person name="Jun S."/>
            <person name="Lee S.J."/>
            <person name="Kim Y."/>
            <person name="Won Y.J."/>
        </authorList>
    </citation>
    <scope>NUCLEOTIDE SEQUENCE [LARGE SCALE GENOMIC DNA]</scope>
    <source>
        <strain evidence="1">Wonlab-2016</strain>
    </source>
</reference>
<accession>A0ABD0JG70</accession>
<dbReference type="SUPFAM" id="SSF56059">
    <property type="entry name" value="Glutathione synthetase ATP-binding domain-like"/>
    <property type="match status" value="1"/>
</dbReference>
<evidence type="ECO:0000313" key="2">
    <source>
        <dbReference type="Proteomes" id="UP001519460"/>
    </source>
</evidence>
<dbReference type="Gene3D" id="3.40.50.20">
    <property type="match status" value="1"/>
</dbReference>
<organism evidence="1 2">
    <name type="scientific">Batillaria attramentaria</name>
    <dbReference type="NCBI Taxonomy" id="370345"/>
    <lineage>
        <taxon>Eukaryota</taxon>
        <taxon>Metazoa</taxon>
        <taxon>Spiralia</taxon>
        <taxon>Lophotrochozoa</taxon>
        <taxon>Mollusca</taxon>
        <taxon>Gastropoda</taxon>
        <taxon>Caenogastropoda</taxon>
        <taxon>Sorbeoconcha</taxon>
        <taxon>Cerithioidea</taxon>
        <taxon>Batillariidae</taxon>
        <taxon>Batillaria</taxon>
    </lineage>
</organism>
<dbReference type="AlphaFoldDB" id="A0ABD0JG70"/>
<dbReference type="EMBL" id="JACVVK020000452">
    <property type="protein sequence ID" value="KAK7473963.1"/>
    <property type="molecule type" value="Genomic_DNA"/>
</dbReference>
<comment type="caution">
    <text evidence="1">The sequence shown here is derived from an EMBL/GenBank/DDBJ whole genome shotgun (WGS) entry which is preliminary data.</text>
</comment>
<evidence type="ECO:0008006" key="3">
    <source>
        <dbReference type="Google" id="ProtNLM"/>
    </source>
</evidence>
<dbReference type="PANTHER" id="PTHR21621">
    <property type="entry name" value="RIBOSOMAL PROTEIN S6 MODIFICATION PROTEIN"/>
    <property type="match status" value="1"/>
</dbReference>
<sequence>MRVVVLHDNPEWYAPIKQAFEQEGLQVEEWLADDTVVDVTSPPPDDVIVYNRTCASSHTRGRPRSLDQARTVLRWLEQHNVAVVNGLAALELENSKAWQYMIAQQYGLKVPRSLFTTLPTVHQIEKEFGKDTPFLIKPDRGGRGASVRMYQNVDDFRYDTSGLDSTTDDGIYRMEFVGDEYLYTSLAKPKTSCSFDPNMCPCDLPSSRFTILEDFHHPILQDCAHFLRQVGLDVAAFEVIFDSPGEGHVIDVNTVTGYNMAAEKKAGVEGGVKALAKYVASRAVSAKKNFETDY</sequence>
<evidence type="ECO:0000313" key="1">
    <source>
        <dbReference type="EMBL" id="KAK7473963.1"/>
    </source>
</evidence>
<name>A0ABD0JG70_9CAEN</name>
<protein>
    <recommendedName>
        <fullName evidence="3">ATP-grasp domain-containing protein</fullName>
    </recommendedName>
</protein>
<gene>
    <name evidence="1" type="ORF">BaRGS_00034792</name>
</gene>
<proteinExistence type="predicted"/>
<keyword evidence="2" id="KW-1185">Reference proteome</keyword>
<dbReference type="Proteomes" id="UP001519460">
    <property type="component" value="Unassembled WGS sequence"/>
</dbReference>
<dbReference type="PANTHER" id="PTHR21621:SF0">
    <property type="entry name" value="BETA-CITRYLGLUTAMATE SYNTHASE B-RELATED"/>
    <property type="match status" value="1"/>
</dbReference>